<keyword evidence="8" id="KW-0472">Membrane</keyword>
<keyword evidence="3" id="KW-0175">Coiled coil</keyword>
<dbReference type="OrthoDB" id="1259157at2759"/>
<sequence length="409" mass="46201">MQRLLTSSSPPAPSTYKYSTPFKSVFFFSIFSSLLFQPICGAAWFMPSVVAYIMDNFNTSIVPYHDPFDDNILTGLSLSLFDDENPTIDDDNNYQGPIYENYPTIVQGPINENYPTIVQGPINENTTNLNSGLRVPDYDSYSDSFFLEISFESGNRFVGNSTNSEGEVPGKNNCQILREVTHGNGTILSKLEIFGTIGKISHASLEKSTMDNHVSTDTIDFSNYSIRKVKQFLIQYFEGCKKDGYIVIEDTLSEFYQTLSVHSGDRTNDINNLLQLSPTTSPDDVQTEQQEMANDNEGTSSGVNRGKISLSEQQRRRTKLMNVKDFEDYLHLSIQEAGIKLNVCPTVMKRVCRRDGLRRWPSRKINSIKRKISKRQESLSSIHAGERKSAKADITKLEKELADIFETIQ</sequence>
<name>A0A9J5XTS1_SOLCO</name>
<proteinExistence type="predicted"/>
<dbReference type="InterPro" id="IPR044607">
    <property type="entry name" value="RKD-like"/>
</dbReference>
<evidence type="ECO:0000256" key="7">
    <source>
        <dbReference type="SAM" id="MobiDB-lite"/>
    </source>
</evidence>
<evidence type="ECO:0000256" key="8">
    <source>
        <dbReference type="SAM" id="Phobius"/>
    </source>
</evidence>
<dbReference type="InterPro" id="IPR003035">
    <property type="entry name" value="RWP-RK_dom"/>
</dbReference>
<evidence type="ECO:0000256" key="2">
    <source>
        <dbReference type="ARBA" id="ARBA00023015"/>
    </source>
</evidence>
<dbReference type="PANTHER" id="PTHR46373">
    <property type="entry name" value="PROTEIN RKD4"/>
    <property type="match status" value="1"/>
</dbReference>
<gene>
    <name evidence="10" type="ORF">H5410_041676</name>
</gene>
<comment type="caution">
    <text evidence="10">The sequence shown here is derived from an EMBL/GenBank/DDBJ whole genome shotgun (WGS) entry which is preliminary data.</text>
</comment>
<evidence type="ECO:0000256" key="4">
    <source>
        <dbReference type="ARBA" id="ARBA00023125"/>
    </source>
</evidence>
<dbReference type="GO" id="GO:0003677">
    <property type="term" value="F:DNA binding"/>
    <property type="evidence" value="ECO:0007669"/>
    <property type="project" value="UniProtKB-KW"/>
</dbReference>
<keyword evidence="2" id="KW-0805">Transcription regulation</keyword>
<dbReference type="PANTHER" id="PTHR46373:SF5">
    <property type="entry name" value="RWP-RK DOMAIN PROTEIN"/>
    <property type="match status" value="1"/>
</dbReference>
<evidence type="ECO:0000256" key="3">
    <source>
        <dbReference type="ARBA" id="ARBA00023054"/>
    </source>
</evidence>
<keyword evidence="5" id="KW-0804">Transcription</keyword>
<evidence type="ECO:0000256" key="6">
    <source>
        <dbReference type="ARBA" id="ARBA00023242"/>
    </source>
</evidence>
<feature type="region of interest" description="Disordered" evidence="7">
    <location>
        <begin position="270"/>
        <end position="312"/>
    </location>
</feature>
<evidence type="ECO:0000313" key="10">
    <source>
        <dbReference type="EMBL" id="KAG5591162.1"/>
    </source>
</evidence>
<evidence type="ECO:0000256" key="1">
    <source>
        <dbReference type="ARBA" id="ARBA00004049"/>
    </source>
</evidence>
<dbReference type="PROSITE" id="PS51519">
    <property type="entry name" value="RWP_RK"/>
    <property type="match status" value="1"/>
</dbReference>
<organism evidence="10 11">
    <name type="scientific">Solanum commersonii</name>
    <name type="common">Commerson's wild potato</name>
    <name type="synonym">Commerson's nightshade</name>
    <dbReference type="NCBI Taxonomy" id="4109"/>
    <lineage>
        <taxon>Eukaryota</taxon>
        <taxon>Viridiplantae</taxon>
        <taxon>Streptophyta</taxon>
        <taxon>Embryophyta</taxon>
        <taxon>Tracheophyta</taxon>
        <taxon>Spermatophyta</taxon>
        <taxon>Magnoliopsida</taxon>
        <taxon>eudicotyledons</taxon>
        <taxon>Gunneridae</taxon>
        <taxon>Pentapetalae</taxon>
        <taxon>asterids</taxon>
        <taxon>lamiids</taxon>
        <taxon>Solanales</taxon>
        <taxon>Solanaceae</taxon>
        <taxon>Solanoideae</taxon>
        <taxon>Solaneae</taxon>
        <taxon>Solanum</taxon>
    </lineage>
</organism>
<keyword evidence="6" id="KW-0539">Nucleus</keyword>
<dbReference type="Proteomes" id="UP000824120">
    <property type="component" value="Chromosome 8"/>
</dbReference>
<feature type="transmembrane region" description="Helical" evidence="8">
    <location>
        <begin position="25"/>
        <end position="46"/>
    </location>
</feature>
<evidence type="ECO:0000256" key="5">
    <source>
        <dbReference type="ARBA" id="ARBA00023163"/>
    </source>
</evidence>
<keyword evidence="4" id="KW-0238">DNA-binding</keyword>
<accession>A0A9J5XTS1</accession>
<keyword evidence="8" id="KW-1133">Transmembrane helix</keyword>
<keyword evidence="11" id="KW-1185">Reference proteome</keyword>
<feature type="domain" description="RWP-RK" evidence="9">
    <location>
        <begin position="308"/>
        <end position="388"/>
    </location>
</feature>
<reference evidence="10 11" key="1">
    <citation type="submission" date="2020-09" db="EMBL/GenBank/DDBJ databases">
        <title>De no assembly of potato wild relative species, Solanum commersonii.</title>
        <authorList>
            <person name="Cho K."/>
        </authorList>
    </citation>
    <scope>NUCLEOTIDE SEQUENCE [LARGE SCALE GENOMIC DNA]</scope>
    <source>
        <strain evidence="10">LZ3.2</strain>
        <tissue evidence="10">Leaf</tissue>
    </source>
</reference>
<dbReference type="GO" id="GO:0003700">
    <property type="term" value="F:DNA-binding transcription factor activity"/>
    <property type="evidence" value="ECO:0007669"/>
    <property type="project" value="InterPro"/>
</dbReference>
<evidence type="ECO:0000313" key="11">
    <source>
        <dbReference type="Proteomes" id="UP000824120"/>
    </source>
</evidence>
<dbReference type="EMBL" id="JACXVP010000008">
    <property type="protein sequence ID" value="KAG5591162.1"/>
    <property type="molecule type" value="Genomic_DNA"/>
</dbReference>
<comment type="function">
    <text evidence="1">Putative transcription factor.</text>
</comment>
<evidence type="ECO:0000259" key="9">
    <source>
        <dbReference type="PROSITE" id="PS51519"/>
    </source>
</evidence>
<protein>
    <recommendedName>
        <fullName evidence="9">RWP-RK domain-containing protein</fullName>
    </recommendedName>
</protein>
<feature type="compositionally biased region" description="Polar residues" evidence="7">
    <location>
        <begin position="270"/>
        <end position="303"/>
    </location>
</feature>
<keyword evidence="8" id="KW-0812">Transmembrane</keyword>
<dbReference type="Pfam" id="PF02042">
    <property type="entry name" value="RWP-RK"/>
    <property type="match status" value="1"/>
</dbReference>
<dbReference type="AlphaFoldDB" id="A0A9J5XTS1"/>